<proteinExistence type="inferred from homology"/>
<dbReference type="InterPro" id="IPR002933">
    <property type="entry name" value="Peptidase_M20"/>
</dbReference>
<evidence type="ECO:0000259" key="6">
    <source>
        <dbReference type="Pfam" id="PF07687"/>
    </source>
</evidence>
<keyword evidence="5" id="KW-0862">Zinc</keyword>
<dbReference type="PROSITE" id="PS00758">
    <property type="entry name" value="ARGE_DAPE_CPG2_1"/>
    <property type="match status" value="1"/>
</dbReference>
<organism evidence="7 8">
    <name type="scientific">Lentinula aciculospora</name>
    <dbReference type="NCBI Taxonomy" id="153920"/>
    <lineage>
        <taxon>Eukaryota</taxon>
        <taxon>Fungi</taxon>
        <taxon>Dikarya</taxon>
        <taxon>Basidiomycota</taxon>
        <taxon>Agaricomycotina</taxon>
        <taxon>Agaricomycetes</taxon>
        <taxon>Agaricomycetidae</taxon>
        <taxon>Agaricales</taxon>
        <taxon>Marasmiineae</taxon>
        <taxon>Omphalotaceae</taxon>
        <taxon>Lentinula</taxon>
    </lineage>
</organism>
<accession>A0A9W9A5A4</accession>
<evidence type="ECO:0000256" key="3">
    <source>
        <dbReference type="ARBA" id="ARBA00022723"/>
    </source>
</evidence>
<gene>
    <name evidence="7" type="ORF">J3R30DRAFT_3659326</name>
</gene>
<dbReference type="Pfam" id="PF01546">
    <property type="entry name" value="Peptidase_M20"/>
    <property type="match status" value="1"/>
</dbReference>
<name>A0A9W9A5A4_9AGAR</name>
<dbReference type="OrthoDB" id="3064516at2759"/>
<dbReference type="GO" id="GO:0051603">
    <property type="term" value="P:proteolysis involved in protein catabolic process"/>
    <property type="evidence" value="ECO:0007669"/>
    <property type="project" value="TreeGrafter"/>
</dbReference>
<dbReference type="InterPro" id="IPR047177">
    <property type="entry name" value="Pept_M20A"/>
</dbReference>
<feature type="domain" description="Peptidase M20 dimerisation" evidence="6">
    <location>
        <begin position="222"/>
        <end position="361"/>
    </location>
</feature>
<dbReference type="GO" id="GO:0046872">
    <property type="term" value="F:metal ion binding"/>
    <property type="evidence" value="ECO:0007669"/>
    <property type="project" value="UniProtKB-KW"/>
</dbReference>
<evidence type="ECO:0000256" key="2">
    <source>
        <dbReference type="ARBA" id="ARBA00022670"/>
    </source>
</evidence>
<comment type="caution">
    <text evidence="7">The sequence shown here is derived from an EMBL/GenBank/DDBJ whole genome shotgun (WGS) entry which is preliminary data.</text>
</comment>
<dbReference type="GO" id="GO:0004180">
    <property type="term" value="F:carboxypeptidase activity"/>
    <property type="evidence" value="ECO:0007669"/>
    <property type="project" value="TreeGrafter"/>
</dbReference>
<keyword evidence="2" id="KW-0645">Protease</keyword>
<evidence type="ECO:0000256" key="5">
    <source>
        <dbReference type="ARBA" id="ARBA00022833"/>
    </source>
</evidence>
<protein>
    <submittedName>
        <fullName evidence="7">Zn-dependent exopeptidase</fullName>
    </submittedName>
</protein>
<dbReference type="PANTHER" id="PTHR45962">
    <property type="entry name" value="N-FATTY-ACYL-AMINO ACID SYNTHASE/HYDROLASE PM20D1"/>
    <property type="match status" value="1"/>
</dbReference>
<keyword evidence="3" id="KW-0479">Metal-binding</keyword>
<dbReference type="SUPFAM" id="SSF53187">
    <property type="entry name" value="Zn-dependent exopeptidases"/>
    <property type="match status" value="1"/>
</dbReference>
<dbReference type="InterPro" id="IPR001261">
    <property type="entry name" value="ArgE/DapE_CS"/>
</dbReference>
<dbReference type="Proteomes" id="UP001150266">
    <property type="component" value="Unassembled WGS sequence"/>
</dbReference>
<keyword evidence="8" id="KW-1185">Reference proteome</keyword>
<reference evidence="7" key="1">
    <citation type="submission" date="2022-08" db="EMBL/GenBank/DDBJ databases">
        <title>A Global Phylogenomic Analysis of the Shiitake Genus Lentinula.</title>
        <authorList>
            <consortium name="DOE Joint Genome Institute"/>
            <person name="Sierra-Patev S."/>
            <person name="Min B."/>
            <person name="Naranjo-Ortiz M."/>
            <person name="Looney B."/>
            <person name="Konkel Z."/>
            <person name="Slot J.C."/>
            <person name="Sakamoto Y."/>
            <person name="Steenwyk J.L."/>
            <person name="Rokas A."/>
            <person name="Carro J."/>
            <person name="Camarero S."/>
            <person name="Ferreira P."/>
            <person name="Molpeceres G."/>
            <person name="Ruiz-Duenas F.J."/>
            <person name="Serrano A."/>
            <person name="Henrissat B."/>
            <person name="Drula E."/>
            <person name="Hughes K.W."/>
            <person name="Mata J.L."/>
            <person name="Ishikawa N.K."/>
            <person name="Vargas-Isla R."/>
            <person name="Ushijima S."/>
            <person name="Smith C.A."/>
            <person name="Ahrendt S."/>
            <person name="Andreopoulos W."/>
            <person name="He G."/>
            <person name="Labutti K."/>
            <person name="Lipzen A."/>
            <person name="Ng V."/>
            <person name="Riley R."/>
            <person name="Sandor L."/>
            <person name="Barry K."/>
            <person name="Martinez A.T."/>
            <person name="Xiao Y."/>
            <person name="Gibbons J.G."/>
            <person name="Terashima K."/>
            <person name="Grigoriev I.V."/>
            <person name="Hibbett D.S."/>
        </authorList>
    </citation>
    <scope>NUCLEOTIDE SEQUENCE</scope>
    <source>
        <strain evidence="7">JLM2183</strain>
    </source>
</reference>
<comment type="similarity">
    <text evidence="1">Belongs to the peptidase M20A family.</text>
</comment>
<dbReference type="EMBL" id="JAOTPV010000017">
    <property type="protein sequence ID" value="KAJ4473875.1"/>
    <property type="molecule type" value="Genomic_DNA"/>
</dbReference>
<dbReference type="Pfam" id="PF07687">
    <property type="entry name" value="M20_dimer"/>
    <property type="match status" value="1"/>
</dbReference>
<evidence type="ECO:0000313" key="7">
    <source>
        <dbReference type="EMBL" id="KAJ4473875.1"/>
    </source>
</evidence>
<dbReference type="Gene3D" id="3.40.630.10">
    <property type="entry name" value="Zn peptidases"/>
    <property type="match status" value="1"/>
</dbReference>
<keyword evidence="4" id="KW-0378">Hydrolase</keyword>
<evidence type="ECO:0000313" key="8">
    <source>
        <dbReference type="Proteomes" id="UP001150266"/>
    </source>
</evidence>
<evidence type="ECO:0000256" key="1">
    <source>
        <dbReference type="ARBA" id="ARBA00006247"/>
    </source>
</evidence>
<dbReference type="AlphaFoldDB" id="A0A9W9A5A4"/>
<dbReference type="GO" id="GO:0000328">
    <property type="term" value="C:fungal-type vacuole lumen"/>
    <property type="evidence" value="ECO:0007669"/>
    <property type="project" value="TreeGrafter"/>
</dbReference>
<dbReference type="PANTHER" id="PTHR45962:SF1">
    <property type="entry name" value="N-FATTY-ACYL-AMINO ACID SYNTHASE_HYDROLASE PM20D1"/>
    <property type="match status" value="1"/>
</dbReference>
<dbReference type="InterPro" id="IPR011650">
    <property type="entry name" value="Peptidase_M20_dimer"/>
</dbReference>
<evidence type="ECO:0000256" key="4">
    <source>
        <dbReference type="ARBA" id="ARBA00022801"/>
    </source>
</evidence>
<sequence>MISGLRIALISKYNAAQSLLVVLQTSDPAPTVLYSTTESYDNLLPVGQDERWDIFKSFHTDLEDSFPLIYSNLESTTVNTYDLVFHWQGSNDSLKPLLLTAHQDVVPVDWSNEDRWIHRPYSGHYDGTWIWGRGNHTVIVSLTYYYRITVNSLLGAGFNPQRTIVLAFGFDEEASGTEGAGQLAVYLEGRYGMNAFAMILDEGEGYTENVKQGAIFALPGVSEKGYFDASIKVSTPGGHSSVLPDHTSIGLLSLLIVSLESNPHLPRLTRNGTAFAAAQCAVAHAPEGKFPPVMKTLARRAMNPHDEIALKKFGDVLFEAVPFFSVLSRTTQAVDLISGGVKVNALPERAEALVNHRIADSTSEIKNHITDLVLFFGAQHNLSIHGFGVDVRHGSEIGKIVLSEAFYSALEPSPLTPIANNHMYDVLSGTIKATLQSSSRYEAANVVLTPSLGLDTRFCWNLTENIFRYSHRGDRNAVYSGVHTTNEAIRGESFIEDIRFFTRYTQFR</sequence>